<dbReference type="GO" id="GO:0035091">
    <property type="term" value="F:phosphatidylinositol binding"/>
    <property type="evidence" value="ECO:0007669"/>
    <property type="project" value="InterPro"/>
</dbReference>
<reference evidence="3" key="1">
    <citation type="journal article" date="2023" name="IScience">
        <title>Live-bearing cockroach genome reveals convergent evolutionary mechanisms linked to viviparity in insects and beyond.</title>
        <authorList>
            <person name="Fouks B."/>
            <person name="Harrison M.C."/>
            <person name="Mikhailova A.A."/>
            <person name="Marchal E."/>
            <person name="English S."/>
            <person name="Carruthers M."/>
            <person name="Jennings E.C."/>
            <person name="Chiamaka E.L."/>
            <person name="Frigard R.A."/>
            <person name="Pippel M."/>
            <person name="Attardo G.M."/>
            <person name="Benoit J.B."/>
            <person name="Bornberg-Bauer E."/>
            <person name="Tobe S.S."/>
        </authorList>
    </citation>
    <scope>NUCLEOTIDE SEQUENCE</scope>
    <source>
        <strain evidence="3">Stay&amp;Tobe</strain>
    </source>
</reference>
<dbReference type="PANTHER" id="PTHR22775">
    <property type="entry name" value="SORTING NEXIN"/>
    <property type="match status" value="1"/>
</dbReference>
<dbReference type="EMBL" id="JASPKZ010001952">
    <property type="protein sequence ID" value="KAJ9596971.1"/>
    <property type="molecule type" value="Genomic_DNA"/>
</dbReference>
<dbReference type="Gene3D" id="3.30.1520.10">
    <property type="entry name" value="Phox-like domain"/>
    <property type="match status" value="1"/>
</dbReference>
<dbReference type="PANTHER" id="PTHR22775:SF48">
    <property type="entry name" value="SORTING NEXIN-25"/>
    <property type="match status" value="1"/>
</dbReference>
<organism evidence="3 4">
    <name type="scientific">Diploptera punctata</name>
    <name type="common">Pacific beetle cockroach</name>
    <dbReference type="NCBI Taxonomy" id="6984"/>
    <lineage>
        <taxon>Eukaryota</taxon>
        <taxon>Metazoa</taxon>
        <taxon>Ecdysozoa</taxon>
        <taxon>Arthropoda</taxon>
        <taxon>Hexapoda</taxon>
        <taxon>Insecta</taxon>
        <taxon>Pterygota</taxon>
        <taxon>Neoptera</taxon>
        <taxon>Polyneoptera</taxon>
        <taxon>Dictyoptera</taxon>
        <taxon>Blattodea</taxon>
        <taxon>Blaberoidea</taxon>
        <taxon>Blaberidae</taxon>
        <taxon>Diplopterinae</taxon>
        <taxon>Diploptera</taxon>
    </lineage>
</organism>
<dbReference type="SUPFAM" id="SSF48097">
    <property type="entry name" value="Regulator of G-protein signaling, RGS"/>
    <property type="match status" value="1"/>
</dbReference>
<evidence type="ECO:0000313" key="3">
    <source>
        <dbReference type="EMBL" id="KAJ9596971.1"/>
    </source>
</evidence>
<dbReference type="PROSITE" id="PS50132">
    <property type="entry name" value="RGS"/>
    <property type="match status" value="1"/>
</dbReference>
<keyword evidence="1" id="KW-0175">Coiled coil</keyword>
<feature type="domain" description="RGS" evidence="2">
    <location>
        <begin position="3"/>
        <end position="114"/>
    </location>
</feature>
<dbReference type="InterPro" id="IPR001683">
    <property type="entry name" value="PX_dom"/>
</dbReference>
<feature type="coiled-coil region" evidence="1">
    <location>
        <begin position="157"/>
        <end position="215"/>
    </location>
</feature>
<dbReference type="InterPro" id="IPR044926">
    <property type="entry name" value="RGS_subdomain_2"/>
</dbReference>
<evidence type="ECO:0000256" key="1">
    <source>
        <dbReference type="SAM" id="Coils"/>
    </source>
</evidence>
<dbReference type="Pfam" id="PF08628">
    <property type="entry name" value="Nexin_C"/>
    <property type="match status" value="1"/>
</dbReference>
<dbReference type="AlphaFoldDB" id="A0AAD8AE81"/>
<dbReference type="Pfam" id="PF00787">
    <property type="entry name" value="PX"/>
    <property type="match status" value="1"/>
</dbReference>
<dbReference type="Gene3D" id="1.10.167.10">
    <property type="entry name" value="Regulator of G-protein Signalling 4, domain 2"/>
    <property type="match status" value="1"/>
</dbReference>
<protein>
    <recommendedName>
        <fullName evidence="2">RGS domain-containing protein</fullName>
    </recommendedName>
</protein>
<name>A0AAD8AE81_DIPPU</name>
<dbReference type="Pfam" id="PF00615">
    <property type="entry name" value="RGS"/>
    <property type="match status" value="1"/>
</dbReference>
<dbReference type="InterPro" id="IPR036871">
    <property type="entry name" value="PX_dom_sf"/>
</dbReference>
<proteinExistence type="predicted"/>
<comment type="caution">
    <text evidence="3">The sequence shown here is derived from an EMBL/GenBank/DDBJ whole genome shotgun (WGS) entry which is preliminary data.</text>
</comment>
<dbReference type="InterPro" id="IPR036305">
    <property type="entry name" value="RGS_sf"/>
</dbReference>
<reference evidence="3" key="2">
    <citation type="submission" date="2023-05" db="EMBL/GenBank/DDBJ databases">
        <authorList>
            <person name="Fouks B."/>
        </authorList>
    </citation>
    <scope>NUCLEOTIDE SEQUENCE</scope>
    <source>
        <strain evidence="3">Stay&amp;Tobe</strain>
        <tissue evidence="3">Testes</tissue>
    </source>
</reference>
<keyword evidence="4" id="KW-1185">Reference proteome</keyword>
<evidence type="ECO:0000259" key="2">
    <source>
        <dbReference type="PROSITE" id="PS50132"/>
    </source>
</evidence>
<dbReference type="SMART" id="SM00315">
    <property type="entry name" value="RGS"/>
    <property type="match status" value="1"/>
</dbReference>
<sequence>MYTLQEVLGSIIGRRYLTQFLEQVGSSSLMGYWAAVEELRQSNRCDWHQLGAEIFYTYINTPSPDIKVDKPVLKRMEGFLLGDKGPEVFYEVQDEVMKMLEEKYYPSFLVSEVYQMMQTAMEEGNNSENHDAVEELPELVITDSDAENSSLHVVDQSNYARKKLDQLQEKLNNKMQALQALRTSLKPDSKVLVVLEKEVEQLQGEKRQLEAHLTRTESWSEHLGQWRAVVQSAELSEDKEVLQFVLVVHILENDLDKEAVSIGWVVLRKLSDIQELHRKLSHMNSNIRNLELPSQTLKFRFGKVSTFLEIKSTSSEVSTDLCTMLNQILTTCVQFVLEDDRLNQSEALYTFLSPSSEHLKQNSPSPKKSKFSLATLFKGAEQGRDSAGLSSGGKDSDDEDITLLLDENEGRNLVIGDLGMDGIAEPLYNLLGEVFDLRGLFKWLRKTLITFVQITYGRTINRQVCETVSWLFSEPMMYYYIKLLMKSWWPNGKLMTASSPRTEEQKLKTRSEAKEQFLNNIPEVLSNLVGQQSARRGAMKVFETLQDPRLNKQLFYDLFEVLLFEVCPELKGQ</sequence>
<dbReference type="InterPro" id="IPR016137">
    <property type="entry name" value="RGS"/>
</dbReference>
<dbReference type="Proteomes" id="UP001233999">
    <property type="component" value="Unassembled WGS sequence"/>
</dbReference>
<dbReference type="InterPro" id="IPR013937">
    <property type="entry name" value="Sorting_nexin_C"/>
</dbReference>
<accession>A0AAD8AE81</accession>
<dbReference type="SUPFAM" id="SSF64268">
    <property type="entry name" value="PX domain"/>
    <property type="match status" value="1"/>
</dbReference>
<gene>
    <name evidence="3" type="ORF">L9F63_012001</name>
</gene>
<evidence type="ECO:0000313" key="4">
    <source>
        <dbReference type="Proteomes" id="UP001233999"/>
    </source>
</evidence>